<comment type="caution">
    <text evidence="3">The sequence shown here is derived from an EMBL/GenBank/DDBJ whole genome shotgun (WGS) entry which is preliminary data.</text>
</comment>
<proteinExistence type="predicted"/>
<evidence type="ECO:0000313" key="3">
    <source>
        <dbReference type="EMBL" id="GAA0320813.1"/>
    </source>
</evidence>
<organism evidence="3 4">
    <name type="scientific">Streptomyces polychromogenes</name>
    <dbReference type="NCBI Taxonomy" id="67342"/>
    <lineage>
        <taxon>Bacteria</taxon>
        <taxon>Bacillati</taxon>
        <taxon>Actinomycetota</taxon>
        <taxon>Actinomycetes</taxon>
        <taxon>Kitasatosporales</taxon>
        <taxon>Streptomycetaceae</taxon>
        <taxon>Streptomyces</taxon>
    </lineage>
</organism>
<evidence type="ECO:0000256" key="1">
    <source>
        <dbReference type="SAM" id="MobiDB-lite"/>
    </source>
</evidence>
<feature type="signal peptide" evidence="2">
    <location>
        <begin position="1"/>
        <end position="26"/>
    </location>
</feature>
<keyword evidence="4" id="KW-1185">Reference proteome</keyword>
<protein>
    <recommendedName>
        <fullName evidence="5">Lipoprotein</fullName>
    </recommendedName>
</protein>
<feature type="region of interest" description="Disordered" evidence="1">
    <location>
        <begin position="28"/>
        <end position="49"/>
    </location>
</feature>
<reference evidence="3 4" key="1">
    <citation type="journal article" date="2019" name="Int. J. Syst. Evol. Microbiol.">
        <title>The Global Catalogue of Microorganisms (GCM) 10K type strain sequencing project: providing services to taxonomists for standard genome sequencing and annotation.</title>
        <authorList>
            <consortium name="The Broad Institute Genomics Platform"/>
            <consortium name="The Broad Institute Genome Sequencing Center for Infectious Disease"/>
            <person name="Wu L."/>
            <person name="Ma J."/>
        </authorList>
    </citation>
    <scope>NUCLEOTIDE SEQUENCE [LARGE SCALE GENOMIC DNA]</scope>
    <source>
        <strain evidence="3 4">JCM 4505</strain>
    </source>
</reference>
<evidence type="ECO:0000256" key="2">
    <source>
        <dbReference type="SAM" id="SignalP"/>
    </source>
</evidence>
<evidence type="ECO:0000313" key="4">
    <source>
        <dbReference type="Proteomes" id="UP001501867"/>
    </source>
</evidence>
<sequence length="237" mass="25352">MRTRMPRTTTTAALTCAALLTAAATACGPDSADAAPETTASATAHDPLAGRDPAAVLRAAYEETERADSKTAVISRRIGAREITAKLTFEGDGGSCYGEVKVNRHGTGEILVDDSKVSLRGDYDFLQDQFRDLPAKSPDTEDGWIDLRPGDPSVAHLLTLCKDGSPASTFPADRTGLHRGPDTYLNARPVAVLLSKAPDGTEITDHVYLDGKPYLLAHWENGQTPRSVEYKNVQQTG</sequence>
<name>A0ABN0VYW4_9ACTN</name>
<keyword evidence="2" id="KW-0732">Signal</keyword>
<feature type="chain" id="PRO_5046179900" description="Lipoprotein" evidence="2">
    <location>
        <begin position="27"/>
        <end position="237"/>
    </location>
</feature>
<evidence type="ECO:0008006" key="5">
    <source>
        <dbReference type="Google" id="ProtNLM"/>
    </source>
</evidence>
<gene>
    <name evidence="3" type="ORF">GCM10010302_69970</name>
</gene>
<accession>A0ABN0VYW4</accession>
<dbReference type="Proteomes" id="UP001501867">
    <property type="component" value="Unassembled WGS sequence"/>
</dbReference>
<dbReference type="PROSITE" id="PS51257">
    <property type="entry name" value="PROKAR_LIPOPROTEIN"/>
    <property type="match status" value="1"/>
</dbReference>
<dbReference type="EMBL" id="BAAABV010000029">
    <property type="protein sequence ID" value="GAA0320813.1"/>
    <property type="molecule type" value="Genomic_DNA"/>
</dbReference>